<keyword evidence="10" id="KW-0175">Coiled coil</keyword>
<evidence type="ECO:0000256" key="7">
    <source>
        <dbReference type="ARBA" id="ARBA00023204"/>
    </source>
</evidence>
<dbReference type="RefSeq" id="WP_344979554.1">
    <property type="nucleotide sequence ID" value="NZ_BAABFN010000005.1"/>
</dbReference>
<keyword evidence="5 9" id="KW-0227">DNA damage</keyword>
<organism evidence="12 13">
    <name type="scientific">Compostibacter hankyongensis</name>
    <dbReference type="NCBI Taxonomy" id="1007089"/>
    <lineage>
        <taxon>Bacteria</taxon>
        <taxon>Pseudomonadati</taxon>
        <taxon>Bacteroidota</taxon>
        <taxon>Chitinophagia</taxon>
        <taxon>Chitinophagales</taxon>
        <taxon>Chitinophagaceae</taxon>
        <taxon>Compostibacter</taxon>
    </lineage>
</organism>
<dbReference type="EMBL" id="BAABFN010000005">
    <property type="protein sequence ID" value="GAA4313439.1"/>
    <property type="molecule type" value="Genomic_DNA"/>
</dbReference>
<sequence length="551" mass="61486">MLQRLLIQNYAIITALEIDFSEGLNVITGETGAGKSILLGALSLILGERADRNVLHDKARKCIIEGHFVLPELEAVTAFFGEHDLDFGRHTVVRREISTAGKSRAFINDTPVTVQQLSGFAGLLVDLHQQFDTLELGKQDFQRAVLDALAGHDTLLARYHESWKALQQAGRELEERVREREQAEKERDYRQFLWEELDAAALKENELEELDAELNTLSHAEEVKERLGILQGALEEGEQPLVQQLRQLQSGLRSIEAFHPQLPGLAERLQVTAVEVQDIAGELQRVYETVQSDPERMALINERTALGYRLLKKHGVQTTAALLQIQAGLGEQLDQTRRLETDIEALEREKARLQQQAERQAEQLTAGRKKQAAPFEQRVNALLAQVGMPNASLKVSLMPAPLQTDGQDHIDFLFDANRSGHYQPLKKVASGGELSRLMLCVKSLVAQSMELPTLIFDEIDSGISGEAAKQTGVILKKLADRHQVICITHQPQIAGKGDAHYFVYKAHRSGQVTTHIRLLDKEERILQIARMLSGEKPSAAALENARELVEG</sequence>
<keyword evidence="6" id="KW-0067">ATP-binding</keyword>
<evidence type="ECO:0000256" key="8">
    <source>
        <dbReference type="ARBA" id="ARBA00033408"/>
    </source>
</evidence>
<name>A0ABP8FY82_9BACT</name>
<evidence type="ECO:0000313" key="12">
    <source>
        <dbReference type="EMBL" id="GAA4313439.1"/>
    </source>
</evidence>
<dbReference type="SUPFAM" id="SSF52540">
    <property type="entry name" value="P-loop containing nucleoside triphosphate hydrolases"/>
    <property type="match status" value="2"/>
</dbReference>
<comment type="similarity">
    <text evidence="2 9">Belongs to the RecN family.</text>
</comment>
<comment type="caution">
    <text evidence="12">The sequence shown here is derived from an EMBL/GenBank/DDBJ whole genome shotgun (WGS) entry which is preliminary data.</text>
</comment>
<dbReference type="PIRSF" id="PIRSF003128">
    <property type="entry name" value="RecN"/>
    <property type="match status" value="1"/>
</dbReference>
<dbReference type="PANTHER" id="PTHR11059:SF0">
    <property type="entry name" value="DNA REPAIR PROTEIN RECN"/>
    <property type="match status" value="1"/>
</dbReference>
<dbReference type="InterPro" id="IPR027417">
    <property type="entry name" value="P-loop_NTPase"/>
</dbReference>
<feature type="domain" description="RecF/RecN/SMC N-terminal" evidence="11">
    <location>
        <begin position="1"/>
        <end position="507"/>
    </location>
</feature>
<gene>
    <name evidence="12" type="primary">recN</name>
    <name evidence="12" type="ORF">GCM10023143_23710</name>
</gene>
<proteinExistence type="inferred from homology"/>
<dbReference type="Gene3D" id="3.40.50.300">
    <property type="entry name" value="P-loop containing nucleotide triphosphate hydrolases"/>
    <property type="match status" value="2"/>
</dbReference>
<dbReference type="InterPro" id="IPR004604">
    <property type="entry name" value="DNA_recomb/repair_RecN"/>
</dbReference>
<dbReference type="Pfam" id="PF02463">
    <property type="entry name" value="SMC_N"/>
    <property type="match status" value="1"/>
</dbReference>
<comment type="function">
    <text evidence="1 9">May be involved in recombinational repair of damaged DNA.</text>
</comment>
<dbReference type="InterPro" id="IPR003395">
    <property type="entry name" value="RecF/RecN/SMC_N"/>
</dbReference>
<evidence type="ECO:0000256" key="1">
    <source>
        <dbReference type="ARBA" id="ARBA00003618"/>
    </source>
</evidence>
<evidence type="ECO:0000256" key="4">
    <source>
        <dbReference type="ARBA" id="ARBA00022741"/>
    </source>
</evidence>
<dbReference type="PANTHER" id="PTHR11059">
    <property type="entry name" value="DNA REPAIR PROTEIN RECN"/>
    <property type="match status" value="1"/>
</dbReference>
<protein>
    <recommendedName>
        <fullName evidence="3 9">DNA repair protein RecN</fullName>
    </recommendedName>
    <alternativeName>
        <fullName evidence="8 9">Recombination protein N</fullName>
    </alternativeName>
</protein>
<evidence type="ECO:0000256" key="9">
    <source>
        <dbReference type="PIRNR" id="PIRNR003128"/>
    </source>
</evidence>
<accession>A0ABP8FY82</accession>
<evidence type="ECO:0000259" key="11">
    <source>
        <dbReference type="Pfam" id="PF02463"/>
    </source>
</evidence>
<evidence type="ECO:0000256" key="10">
    <source>
        <dbReference type="SAM" id="Coils"/>
    </source>
</evidence>
<evidence type="ECO:0000256" key="2">
    <source>
        <dbReference type="ARBA" id="ARBA00009441"/>
    </source>
</evidence>
<dbReference type="CDD" id="cd03241">
    <property type="entry name" value="ABC_RecN"/>
    <property type="match status" value="2"/>
</dbReference>
<evidence type="ECO:0000256" key="5">
    <source>
        <dbReference type="ARBA" id="ARBA00022763"/>
    </source>
</evidence>
<reference evidence="13" key="1">
    <citation type="journal article" date="2019" name="Int. J. Syst. Evol. Microbiol.">
        <title>The Global Catalogue of Microorganisms (GCM) 10K type strain sequencing project: providing services to taxonomists for standard genome sequencing and annotation.</title>
        <authorList>
            <consortium name="The Broad Institute Genomics Platform"/>
            <consortium name="The Broad Institute Genome Sequencing Center for Infectious Disease"/>
            <person name="Wu L."/>
            <person name="Ma J."/>
        </authorList>
    </citation>
    <scope>NUCLEOTIDE SEQUENCE [LARGE SCALE GENOMIC DNA]</scope>
    <source>
        <strain evidence="13">JCM 17664</strain>
    </source>
</reference>
<evidence type="ECO:0000313" key="13">
    <source>
        <dbReference type="Proteomes" id="UP001501207"/>
    </source>
</evidence>
<keyword evidence="4" id="KW-0547">Nucleotide-binding</keyword>
<feature type="coiled-coil region" evidence="10">
    <location>
        <begin position="166"/>
        <end position="223"/>
    </location>
</feature>
<dbReference type="NCBIfam" id="TIGR00634">
    <property type="entry name" value="recN"/>
    <property type="match status" value="1"/>
</dbReference>
<keyword evidence="13" id="KW-1185">Reference proteome</keyword>
<keyword evidence="7 9" id="KW-0234">DNA repair</keyword>
<dbReference type="Proteomes" id="UP001501207">
    <property type="component" value="Unassembled WGS sequence"/>
</dbReference>
<evidence type="ECO:0000256" key="6">
    <source>
        <dbReference type="ARBA" id="ARBA00022840"/>
    </source>
</evidence>
<evidence type="ECO:0000256" key="3">
    <source>
        <dbReference type="ARBA" id="ARBA00021315"/>
    </source>
</evidence>
<feature type="coiled-coil region" evidence="10">
    <location>
        <begin position="329"/>
        <end position="370"/>
    </location>
</feature>